<keyword evidence="2" id="KW-0472">Membrane</keyword>
<dbReference type="InterPro" id="IPR021858">
    <property type="entry name" value="Fun_TF"/>
</dbReference>
<dbReference type="PROSITE" id="PS50048">
    <property type="entry name" value="ZN2_CY6_FUNGAL_2"/>
    <property type="match status" value="1"/>
</dbReference>
<gene>
    <name evidence="4" type="ORF">EDB81DRAFT_801200</name>
</gene>
<feature type="domain" description="Zn(2)-C6 fungal-type" evidence="3">
    <location>
        <begin position="10"/>
        <end position="38"/>
    </location>
</feature>
<organism evidence="4 5">
    <name type="scientific">Dactylonectria macrodidyma</name>
    <dbReference type="NCBI Taxonomy" id="307937"/>
    <lineage>
        <taxon>Eukaryota</taxon>
        <taxon>Fungi</taxon>
        <taxon>Dikarya</taxon>
        <taxon>Ascomycota</taxon>
        <taxon>Pezizomycotina</taxon>
        <taxon>Sordariomycetes</taxon>
        <taxon>Hypocreomycetidae</taxon>
        <taxon>Hypocreales</taxon>
        <taxon>Nectriaceae</taxon>
        <taxon>Dactylonectria</taxon>
    </lineage>
</organism>
<comment type="caution">
    <text evidence="4">The sequence shown here is derived from an EMBL/GenBank/DDBJ whole genome shotgun (WGS) entry which is preliminary data.</text>
</comment>
<dbReference type="InterPro" id="IPR053178">
    <property type="entry name" value="Osmoadaptation_assoc"/>
</dbReference>
<keyword evidence="2" id="KW-0812">Transmembrane</keyword>
<evidence type="ECO:0000256" key="2">
    <source>
        <dbReference type="SAM" id="Phobius"/>
    </source>
</evidence>
<dbReference type="PANTHER" id="PTHR38111:SF11">
    <property type="entry name" value="TRANSCRIPTION FACTOR DOMAIN-CONTAINING PROTEIN-RELATED"/>
    <property type="match status" value="1"/>
</dbReference>
<dbReference type="Pfam" id="PF11951">
    <property type="entry name" value="Fungal_trans_2"/>
    <property type="match status" value="1"/>
</dbReference>
<sequence length="512" mass="57831">MVGVPGRSKACLTCRRRKKGCDLQQPACGQCRRAAIECGGYERQRIFIHKTQAEAHGKALRLETDIGPQQSLIRLEAGPQQAMVILPESLTQSAYGDKFLELYWGSYLPNGRSFSAEAAKYSTAGWMNVVQDLHQQDKPLHMALMANCMGLVGRGDGQKWMVEESLRVYGLALKAVVSSLRDPVKMESNELLVASRLLSLFELCFGADEVDHPAQSQRWSAHIAGGMAIMASRKPFAYIRGHAHSVFVDSRLHQIINDIQLRRPSFLSEPAWKNIPWLEEPKDPKDVLLDVLVDIPGILGEFDSMQSCIDLKEREKRRGELYSRCLEYDKELQAWASNIGRPAMDFIVKKLAEGDLENQTPTSEELSMAHLGIIHCITCILLYHVLHSTTTTTKASATPERMNPRAYCRRMARLLPLFLARNAGGFVISMVTFPVGMALSYLRVGDASRHLVSEEQQMLLRVFEGEYGAEIRRFLVSRQRDRLWQPIPLQQLRRTGRTDPLLEIFWPLDGPE</sequence>
<dbReference type="PROSITE" id="PS00463">
    <property type="entry name" value="ZN2_CY6_FUNGAL_1"/>
    <property type="match status" value="1"/>
</dbReference>
<dbReference type="GO" id="GO:0008270">
    <property type="term" value="F:zinc ion binding"/>
    <property type="evidence" value="ECO:0007669"/>
    <property type="project" value="InterPro"/>
</dbReference>
<evidence type="ECO:0000313" key="5">
    <source>
        <dbReference type="Proteomes" id="UP000738349"/>
    </source>
</evidence>
<evidence type="ECO:0000256" key="1">
    <source>
        <dbReference type="ARBA" id="ARBA00023242"/>
    </source>
</evidence>
<protein>
    <recommendedName>
        <fullName evidence="3">Zn(2)-C6 fungal-type domain-containing protein</fullName>
    </recommendedName>
</protein>
<dbReference type="Gene3D" id="4.10.240.10">
    <property type="entry name" value="Zn(2)-C6 fungal-type DNA-binding domain"/>
    <property type="match status" value="1"/>
</dbReference>
<dbReference type="EMBL" id="JAGMUV010000012">
    <property type="protein sequence ID" value="KAH7137844.1"/>
    <property type="molecule type" value="Genomic_DNA"/>
</dbReference>
<evidence type="ECO:0000313" key="4">
    <source>
        <dbReference type="EMBL" id="KAH7137844.1"/>
    </source>
</evidence>
<dbReference type="Proteomes" id="UP000738349">
    <property type="component" value="Unassembled WGS sequence"/>
</dbReference>
<accession>A0A9P9EEA7</accession>
<evidence type="ECO:0000259" key="3">
    <source>
        <dbReference type="PROSITE" id="PS50048"/>
    </source>
</evidence>
<dbReference type="SUPFAM" id="SSF57701">
    <property type="entry name" value="Zn2/Cys6 DNA-binding domain"/>
    <property type="match status" value="1"/>
</dbReference>
<feature type="transmembrane region" description="Helical" evidence="2">
    <location>
        <begin position="419"/>
        <end position="442"/>
    </location>
</feature>
<dbReference type="OrthoDB" id="3525185at2759"/>
<feature type="transmembrane region" description="Helical" evidence="2">
    <location>
        <begin position="368"/>
        <end position="386"/>
    </location>
</feature>
<dbReference type="PANTHER" id="PTHR38111">
    <property type="entry name" value="ZN(2)-C6 FUNGAL-TYPE DOMAIN-CONTAINING PROTEIN-RELATED"/>
    <property type="match status" value="1"/>
</dbReference>
<dbReference type="GO" id="GO:0000981">
    <property type="term" value="F:DNA-binding transcription factor activity, RNA polymerase II-specific"/>
    <property type="evidence" value="ECO:0007669"/>
    <property type="project" value="InterPro"/>
</dbReference>
<name>A0A9P9EEA7_9HYPO</name>
<dbReference type="CDD" id="cd00067">
    <property type="entry name" value="GAL4"/>
    <property type="match status" value="1"/>
</dbReference>
<keyword evidence="2" id="KW-1133">Transmembrane helix</keyword>
<proteinExistence type="predicted"/>
<reference evidence="4" key="1">
    <citation type="journal article" date="2021" name="Nat. Commun.">
        <title>Genetic determinants of endophytism in the Arabidopsis root mycobiome.</title>
        <authorList>
            <person name="Mesny F."/>
            <person name="Miyauchi S."/>
            <person name="Thiergart T."/>
            <person name="Pickel B."/>
            <person name="Atanasova L."/>
            <person name="Karlsson M."/>
            <person name="Huettel B."/>
            <person name="Barry K.W."/>
            <person name="Haridas S."/>
            <person name="Chen C."/>
            <person name="Bauer D."/>
            <person name="Andreopoulos W."/>
            <person name="Pangilinan J."/>
            <person name="LaButti K."/>
            <person name="Riley R."/>
            <person name="Lipzen A."/>
            <person name="Clum A."/>
            <person name="Drula E."/>
            <person name="Henrissat B."/>
            <person name="Kohler A."/>
            <person name="Grigoriev I.V."/>
            <person name="Martin F.M."/>
            <person name="Hacquard S."/>
        </authorList>
    </citation>
    <scope>NUCLEOTIDE SEQUENCE</scope>
    <source>
        <strain evidence="4">MPI-CAGE-AT-0147</strain>
    </source>
</reference>
<dbReference type="Pfam" id="PF00172">
    <property type="entry name" value="Zn_clus"/>
    <property type="match status" value="1"/>
</dbReference>
<keyword evidence="5" id="KW-1185">Reference proteome</keyword>
<dbReference type="SMART" id="SM00066">
    <property type="entry name" value="GAL4"/>
    <property type="match status" value="1"/>
</dbReference>
<dbReference type="InterPro" id="IPR001138">
    <property type="entry name" value="Zn2Cys6_DnaBD"/>
</dbReference>
<dbReference type="AlphaFoldDB" id="A0A9P9EEA7"/>
<keyword evidence="1" id="KW-0539">Nucleus</keyword>
<dbReference type="InterPro" id="IPR036864">
    <property type="entry name" value="Zn2-C6_fun-type_DNA-bd_sf"/>
</dbReference>